<dbReference type="InterPro" id="IPR011717">
    <property type="entry name" value="TPR-4"/>
</dbReference>
<dbReference type="SMART" id="SM00028">
    <property type="entry name" value="TPR"/>
    <property type="match status" value="6"/>
</dbReference>
<accession>A0ABQ5QQC3</accession>
<evidence type="ECO:0000313" key="1">
    <source>
        <dbReference type="EMBL" id="GLH96579.1"/>
    </source>
</evidence>
<dbReference type="Pfam" id="PF13432">
    <property type="entry name" value="TPR_16"/>
    <property type="match status" value="3"/>
</dbReference>
<dbReference type="SUPFAM" id="SSF81901">
    <property type="entry name" value="HCP-like"/>
    <property type="match status" value="2"/>
</dbReference>
<dbReference type="EMBL" id="BSDI01000007">
    <property type="protein sequence ID" value="GLH96579.1"/>
    <property type="molecule type" value="Genomic_DNA"/>
</dbReference>
<dbReference type="InterPro" id="IPR011990">
    <property type="entry name" value="TPR-like_helical_dom_sf"/>
</dbReference>
<comment type="caution">
    <text evidence="1">The sequence shown here is derived from an EMBL/GenBank/DDBJ whole genome shotgun (WGS) entry which is preliminary data.</text>
</comment>
<proteinExistence type="predicted"/>
<evidence type="ECO:0000313" key="2">
    <source>
        <dbReference type="Proteomes" id="UP001144280"/>
    </source>
</evidence>
<keyword evidence="2" id="KW-1185">Reference proteome</keyword>
<sequence length="963" mass="102671">MYVHNPLNAHTPVYARFVAARDGAEPPPRDAELAARALARYRTHALRLYRARGLEPPDAAPAEDDRELVSAFRRFLPGLVEGSPLAGAVAGIPVIFPRTAVPDARADSVDDQPVVYVSAGTLDVIELFARTVSRCARLNELALPALRELEPDPPAAVPLAWLTVGGDQWVGLRVRDLLAEAPAGPELRERLCGATAGVAPVSNAGLARHRLSYCLMQLVMRAVRRAREGVPGAVDLPDEQPDGQSPIEPAYLAQLTLGFVVLHEIGHHVLGHNEIGFRGSPQEVALAEAMLAAFEPGEGEQAVDLLGRGSSFELAADAFAVQVVDGEAQEPVLEAGSLWCAASERSAVVTGDRVQDMVEMSRQPDAHPSYSARVYFLNGRFSTGRRQGAIAQQVATSAESAAGEIDSTGVEPAAGEPDLYREIWDIAGQAAREGPYDWMVWPPEPDEDVLDESDIQVQGLLAWEAGRLADAEALFRAATQDTRPEVARRARVLLGRVLEDQGETGAAEAAYREADEMGDGDAANDVGLLLAERGDLAGAEAAYRRADERGCAPAGYNLGLLLDVGGDRAAAIEALERADARDHPQAAMILGHWALDAGDLDRAEACWYRADERGATGAATNLGYLLQQRGYLDDAEQVLRRAGERDELDGLHNLGWLRQQRGDLDGAAQAYSEAVTRGREASAGNLRAALHAIVERDEGDVPFVQAAAEGDAGAAVELGRRIAARGRTADAVRVWQHADQLGHPDAINELGLAYAARGDVAGAEAAFREGAERGHRGAVYNLGVMLYERGDVDGAEAQWRRADALGDGAAAYNLGSLLERAGRETEAWQAYQRADERGDDLGAVHLGVLLAKAGDTEAAAAAFGRAEQRGSSEGPAHLGDLLYRSGDHDGAEAAWRRADAMGDRDAAYNLGRLLRRTGNLDGAETALRRAAARGHPSASQQLAWVLSARGHQRAAAAAFLNRP</sequence>
<dbReference type="Pfam" id="PF07721">
    <property type="entry name" value="TPR_4"/>
    <property type="match status" value="1"/>
</dbReference>
<organism evidence="1 2">
    <name type="scientific">Phytohabitans aurantiacus</name>
    <dbReference type="NCBI Taxonomy" id="3016789"/>
    <lineage>
        <taxon>Bacteria</taxon>
        <taxon>Bacillati</taxon>
        <taxon>Actinomycetota</taxon>
        <taxon>Actinomycetes</taxon>
        <taxon>Micromonosporales</taxon>
        <taxon>Micromonosporaceae</taxon>
    </lineage>
</organism>
<dbReference type="Gene3D" id="1.25.40.10">
    <property type="entry name" value="Tetratricopeptide repeat domain"/>
    <property type="match status" value="4"/>
</dbReference>
<reference evidence="1" key="1">
    <citation type="submission" date="2022-12" db="EMBL/GenBank/DDBJ databases">
        <title>New Phytohabitans aurantiacus sp. RD004123 nov., an actinomycete isolated from soil.</title>
        <authorList>
            <person name="Triningsih D.W."/>
            <person name="Harunari E."/>
            <person name="Igarashi Y."/>
        </authorList>
    </citation>
    <scope>NUCLEOTIDE SEQUENCE</scope>
    <source>
        <strain evidence="1">RD004123</strain>
    </source>
</reference>
<dbReference type="PANTHER" id="PTHR44809:SF1">
    <property type="entry name" value="PROTEIN O-MANNOSYL-TRANSFERASE TMTC1"/>
    <property type="match status" value="1"/>
</dbReference>
<gene>
    <name evidence="1" type="ORF">Pa4123_18530</name>
</gene>
<dbReference type="Proteomes" id="UP001144280">
    <property type="component" value="Unassembled WGS sequence"/>
</dbReference>
<dbReference type="InterPro" id="IPR019734">
    <property type="entry name" value="TPR_rpt"/>
</dbReference>
<protein>
    <submittedName>
        <fullName evidence="1">Uncharacterized protein</fullName>
    </submittedName>
</protein>
<dbReference type="RefSeq" id="WP_281893825.1">
    <property type="nucleotide sequence ID" value="NZ_BSDI01000007.1"/>
</dbReference>
<dbReference type="PANTHER" id="PTHR44809">
    <property type="match status" value="1"/>
</dbReference>
<dbReference type="InterPro" id="IPR052943">
    <property type="entry name" value="TMTC_O-mannosyl-trnsfr"/>
</dbReference>
<name>A0ABQ5QQC3_9ACTN</name>